<protein>
    <submittedName>
        <fullName evidence="1">Metal-dependent HD superfamily phosphohydrolase</fullName>
    </submittedName>
</protein>
<comment type="caution">
    <text evidence="1">The sequence shown here is derived from an EMBL/GenBank/DDBJ whole genome shotgun (WGS) entry which is preliminary data.</text>
</comment>
<dbReference type="EMBL" id="JAUSRO010000012">
    <property type="protein sequence ID" value="MDP9901416.1"/>
    <property type="molecule type" value="Genomic_DNA"/>
</dbReference>
<gene>
    <name evidence="1" type="ORF">J2W36_003683</name>
</gene>
<dbReference type="PANTHER" id="PTHR21174">
    <property type="match status" value="1"/>
</dbReference>
<proteinExistence type="predicted"/>
<reference evidence="1 2" key="1">
    <citation type="submission" date="2023-07" db="EMBL/GenBank/DDBJ databases">
        <title>Sorghum-associated microbial communities from plants grown in Nebraska, USA.</title>
        <authorList>
            <person name="Schachtman D."/>
        </authorList>
    </citation>
    <scope>NUCLEOTIDE SEQUENCE [LARGE SCALE GENOMIC DNA]</scope>
    <source>
        <strain evidence="1 2">DS1607</strain>
    </source>
</reference>
<dbReference type="Gene3D" id="1.10.3210.10">
    <property type="entry name" value="Hypothetical protein af1432"/>
    <property type="match status" value="1"/>
</dbReference>
<sequence>MRQMNAMHAIKPSGLATWTSAWLALELEPDGALRDQLLAAYAEPQRHYHTLQHLDECLDWFARMQSEAERPAEVALALWFHDAVYDVHAHDNEARSADWAQAALAHAGADPAVARRVHALVMATRHEERPDGPDAELLIDIDLSILGAPVERFAQYEQQVLAEYAHVPAAVRTPRRRTILQRFLDRPTLYLTPPMHALLEMPARCNLARSMAALA</sequence>
<dbReference type="SUPFAM" id="SSF109604">
    <property type="entry name" value="HD-domain/PDEase-like"/>
    <property type="match status" value="1"/>
</dbReference>
<name>A0ABT9SAN0_9BURK</name>
<dbReference type="InterPro" id="IPR009218">
    <property type="entry name" value="HD_phosphohydro"/>
</dbReference>
<dbReference type="PIRSF" id="PIRSF035170">
    <property type="entry name" value="HD_phosphohydro"/>
    <property type="match status" value="1"/>
</dbReference>
<evidence type="ECO:0000313" key="2">
    <source>
        <dbReference type="Proteomes" id="UP001226867"/>
    </source>
</evidence>
<accession>A0ABT9SAN0</accession>
<keyword evidence="2" id="KW-1185">Reference proteome</keyword>
<dbReference type="Proteomes" id="UP001226867">
    <property type="component" value="Unassembled WGS sequence"/>
</dbReference>
<organism evidence="1 2">
    <name type="scientific">Variovorax ginsengisoli</name>
    <dbReference type="NCBI Taxonomy" id="363844"/>
    <lineage>
        <taxon>Bacteria</taxon>
        <taxon>Pseudomonadati</taxon>
        <taxon>Pseudomonadota</taxon>
        <taxon>Betaproteobacteria</taxon>
        <taxon>Burkholderiales</taxon>
        <taxon>Comamonadaceae</taxon>
        <taxon>Variovorax</taxon>
    </lineage>
</organism>
<dbReference type="PANTHER" id="PTHR21174:SF0">
    <property type="entry name" value="HD PHOSPHOHYDROLASE FAMILY PROTEIN-RELATED"/>
    <property type="match status" value="1"/>
</dbReference>
<evidence type="ECO:0000313" key="1">
    <source>
        <dbReference type="EMBL" id="MDP9901416.1"/>
    </source>
</evidence>